<evidence type="ECO:0000313" key="4">
    <source>
        <dbReference type="Proteomes" id="UP001549047"/>
    </source>
</evidence>
<dbReference type="SUPFAM" id="SSF52540">
    <property type="entry name" value="P-loop containing nucleoside triphosphate hydrolases"/>
    <property type="match status" value="1"/>
</dbReference>
<keyword evidence="3" id="KW-0540">Nuclease</keyword>
<evidence type="ECO:0000256" key="1">
    <source>
        <dbReference type="SAM" id="Coils"/>
    </source>
</evidence>
<organism evidence="3 4">
    <name type="scientific">Rhizobium aquaticum</name>
    <dbReference type="NCBI Taxonomy" id="1549636"/>
    <lineage>
        <taxon>Bacteria</taxon>
        <taxon>Pseudomonadati</taxon>
        <taxon>Pseudomonadota</taxon>
        <taxon>Alphaproteobacteria</taxon>
        <taxon>Hyphomicrobiales</taxon>
        <taxon>Rhizobiaceae</taxon>
        <taxon>Rhizobium/Agrobacterium group</taxon>
        <taxon>Rhizobium</taxon>
    </lineage>
</organism>
<dbReference type="Gene3D" id="3.40.50.300">
    <property type="entry name" value="P-loop containing nucleotide triphosphate hydrolases"/>
    <property type="match status" value="2"/>
</dbReference>
<dbReference type="RefSeq" id="WP_354558622.1">
    <property type="nucleotide sequence ID" value="NZ_JBEPMB010000013.1"/>
</dbReference>
<dbReference type="GO" id="GO:0004527">
    <property type="term" value="F:exonuclease activity"/>
    <property type="evidence" value="ECO:0007669"/>
    <property type="project" value="UniProtKB-KW"/>
</dbReference>
<accession>A0ABV2J5Y4</accession>
<feature type="coiled-coil region" evidence="1">
    <location>
        <begin position="351"/>
        <end position="385"/>
    </location>
</feature>
<keyword evidence="1" id="KW-0175">Coiled coil</keyword>
<feature type="domain" description="Rad50/SbcC-type AAA" evidence="2">
    <location>
        <begin position="5"/>
        <end position="204"/>
    </location>
</feature>
<reference evidence="3 4" key="1">
    <citation type="submission" date="2024-06" db="EMBL/GenBank/DDBJ databases">
        <title>Genomic Encyclopedia of Type Strains, Phase IV (KMG-IV): sequencing the most valuable type-strain genomes for metagenomic binning, comparative biology and taxonomic classification.</title>
        <authorList>
            <person name="Goeker M."/>
        </authorList>
    </citation>
    <scope>NUCLEOTIDE SEQUENCE [LARGE SCALE GENOMIC DNA]</scope>
    <source>
        <strain evidence="3 4">DSM 29780</strain>
    </source>
</reference>
<keyword evidence="3" id="KW-0269">Exonuclease</keyword>
<evidence type="ECO:0000313" key="3">
    <source>
        <dbReference type="EMBL" id="MET3616165.1"/>
    </source>
</evidence>
<dbReference type="CDD" id="cd00267">
    <property type="entry name" value="ABC_ATPase"/>
    <property type="match status" value="1"/>
</dbReference>
<dbReference type="InterPro" id="IPR027417">
    <property type="entry name" value="P-loop_NTPase"/>
</dbReference>
<feature type="coiled-coil region" evidence="1">
    <location>
        <begin position="177"/>
        <end position="211"/>
    </location>
</feature>
<dbReference type="PANTHER" id="PTHR32114">
    <property type="entry name" value="ABC TRANSPORTER ABCH.3"/>
    <property type="match status" value="1"/>
</dbReference>
<dbReference type="Proteomes" id="UP001549047">
    <property type="component" value="Unassembled WGS sequence"/>
</dbReference>
<comment type="caution">
    <text evidence="3">The sequence shown here is derived from an EMBL/GenBank/DDBJ whole genome shotgun (WGS) entry which is preliminary data.</text>
</comment>
<keyword evidence="4" id="KW-1185">Reference proteome</keyword>
<gene>
    <name evidence="3" type="ORF">ABID16_004514</name>
</gene>
<protein>
    <submittedName>
        <fullName evidence="3">DNA repair exonuclease SbcCD ATPase subunit</fullName>
    </submittedName>
</protein>
<evidence type="ECO:0000259" key="2">
    <source>
        <dbReference type="Pfam" id="PF13476"/>
    </source>
</evidence>
<feature type="coiled-coil region" evidence="1">
    <location>
        <begin position="451"/>
        <end position="478"/>
    </location>
</feature>
<proteinExistence type="predicted"/>
<dbReference type="InterPro" id="IPR038729">
    <property type="entry name" value="Rad50/SbcC_AAA"/>
</dbReference>
<dbReference type="EMBL" id="JBEPMB010000013">
    <property type="protein sequence ID" value="MET3616165.1"/>
    <property type="molecule type" value="Genomic_DNA"/>
</dbReference>
<dbReference type="Pfam" id="PF13476">
    <property type="entry name" value="AAA_23"/>
    <property type="match status" value="1"/>
</dbReference>
<dbReference type="PANTHER" id="PTHR32114:SF2">
    <property type="entry name" value="ABC TRANSPORTER ABCH.3"/>
    <property type="match status" value="1"/>
</dbReference>
<name>A0ABV2J5Y4_9HYPH</name>
<sequence length="676" mass="73915">MKLKSVKLRGFRGYRDEVTFNFAPGFTVIDGRNGVGKSTIFDAIEFVLTGRISKYGDAKAAGEGVGHYLWWTGYGSAMLDGFAEVSFEQDGKILTLRRSVLDEPSESDLQVIERSFIDQDQAPKDALRQLCAASIIRDEHIAGLSLDLSETDRYAMLRQAIGANDADEWISRANRLVSAAKKRLESSKSDVNDASQQVSNLERRADEIRLSLSGDQAISEAASRVGQQLNSSDAPDILLTRARELVAAREGLLEALTRFERRATLLAGLAAEIEDLEGRRLIVESDLVEAEALLAGLPLASEGQSTLLSAKARELVHLVTLGQRVGLVQSLCPVCGEEHTAESFSAGAERMTELASEIDAEATELAKAEEERSAAGRAVQGLTSQLSVISDRISELSVQITGYNTDVSALNLPADDPAGAAADRRRELITSIEGLQRDIRILGTLRQDSELDAVLGRLQSAKDNLARAQERAGRSRKAEAMAAALFDAARRAGAETLDRRLDRVLPLMSELYQRLRPHHHWRDIEYAIRGDVRRFLTLRVGDGLNPQFLFSSGQRRATGLAFLLSINLSLAWSRWRTILLDDPVQHVDDFRTVHLAELLAQLVIGGRQVIVAVEDAALADMLCRRLPITDANSARRMTIGNSPEGAFAIISDEPLNPLQQMVFRSGGITAGSQQVS</sequence>
<keyword evidence="3" id="KW-0378">Hydrolase</keyword>